<accession>A0A1A8J1B8</accession>
<reference evidence="1" key="1">
    <citation type="submission" date="2016-05" db="EMBL/GenBank/DDBJ databases">
        <authorList>
            <person name="Lavstsen T."/>
            <person name="Jespersen J.S."/>
        </authorList>
    </citation>
    <scope>NUCLEOTIDE SEQUENCE</scope>
    <source>
        <tissue evidence="1">Brain</tissue>
    </source>
</reference>
<name>A0A1A8J1B8_NOTKU</name>
<sequence>LNLSNTFQIGKNSMNIFEIYTDISLFNTINIYIYISKYI</sequence>
<dbReference type="EMBL" id="HAED01016891">
    <property type="protein sequence ID" value="SBR03336.1"/>
    <property type="molecule type" value="Transcribed_RNA"/>
</dbReference>
<protein>
    <submittedName>
        <fullName evidence="1">GRAM domain containing 1B</fullName>
    </submittedName>
</protein>
<feature type="non-terminal residue" evidence="1">
    <location>
        <position position="1"/>
    </location>
</feature>
<gene>
    <name evidence="1" type="primary">GRAMD1B</name>
</gene>
<organism evidence="1">
    <name type="scientific">Nothobranchius kuhntae</name>
    <name type="common">Beira killifish</name>
    <dbReference type="NCBI Taxonomy" id="321403"/>
    <lineage>
        <taxon>Eukaryota</taxon>
        <taxon>Metazoa</taxon>
        <taxon>Chordata</taxon>
        <taxon>Craniata</taxon>
        <taxon>Vertebrata</taxon>
        <taxon>Euteleostomi</taxon>
        <taxon>Actinopterygii</taxon>
        <taxon>Neopterygii</taxon>
        <taxon>Teleostei</taxon>
        <taxon>Neoteleostei</taxon>
        <taxon>Acanthomorphata</taxon>
        <taxon>Ovalentaria</taxon>
        <taxon>Atherinomorphae</taxon>
        <taxon>Cyprinodontiformes</taxon>
        <taxon>Nothobranchiidae</taxon>
        <taxon>Nothobranchius</taxon>
    </lineage>
</organism>
<dbReference type="AlphaFoldDB" id="A0A1A8J1B8"/>
<evidence type="ECO:0000313" key="1">
    <source>
        <dbReference type="EMBL" id="SBR03336.1"/>
    </source>
</evidence>
<proteinExistence type="predicted"/>
<reference evidence="1" key="2">
    <citation type="submission" date="2016-06" db="EMBL/GenBank/DDBJ databases">
        <title>The genome of a short-lived fish provides insights into sex chromosome evolution and the genetic control of aging.</title>
        <authorList>
            <person name="Reichwald K."/>
            <person name="Felder M."/>
            <person name="Petzold A."/>
            <person name="Koch P."/>
            <person name="Groth M."/>
            <person name="Platzer M."/>
        </authorList>
    </citation>
    <scope>NUCLEOTIDE SEQUENCE</scope>
    <source>
        <tissue evidence="1">Brain</tissue>
    </source>
</reference>